<name>A0ABP1WDA2_9ENTR</name>
<evidence type="ECO:0000259" key="6">
    <source>
        <dbReference type="PROSITE" id="PS50894"/>
    </source>
</evidence>
<keyword evidence="3" id="KW-0808">Transferase</keyword>
<dbReference type="InterPro" id="IPR008207">
    <property type="entry name" value="Sig_transdc_His_kin_Hpt_dom"/>
</dbReference>
<dbReference type="SUPFAM" id="SSF55874">
    <property type="entry name" value="ATPase domain of HSP90 chaperone/DNA topoisomerase II/histidine kinase"/>
    <property type="match status" value="1"/>
</dbReference>
<evidence type="ECO:0000313" key="8">
    <source>
        <dbReference type="Proteomes" id="UP000009342"/>
    </source>
</evidence>
<dbReference type="EC" id="2.7.2.-" evidence="3"/>
<evidence type="ECO:0000256" key="1">
    <source>
        <dbReference type="ARBA" id="ARBA00022553"/>
    </source>
</evidence>
<keyword evidence="3" id="KW-0997">Cell inner membrane</keyword>
<evidence type="ECO:0000313" key="7">
    <source>
        <dbReference type="EMBL" id="CCJ83554.1"/>
    </source>
</evidence>
<dbReference type="Pfam" id="PF16359">
    <property type="entry name" value="RcsD_ABL"/>
    <property type="match status" value="1"/>
</dbReference>
<keyword evidence="2 3" id="KW-0902">Two-component regulatory system</keyword>
<comment type="caution">
    <text evidence="7">The sequence shown here is derived from an EMBL/GenBank/DDBJ whole genome shotgun (WGS) entry which is preliminary data.</text>
</comment>
<keyword evidence="3" id="KW-1133">Transmembrane helix</keyword>
<protein>
    <recommendedName>
        <fullName evidence="3">Phosphotransferase RcsD</fullName>
        <ecNumber evidence="3">2.7.2.-</ecNumber>
    </recommendedName>
    <alternativeName>
        <fullName evidence="3">Phosphotransfer intermediate RcsD</fullName>
    </alternativeName>
</protein>
<comment type="similarity">
    <text evidence="3">Belongs to the RcsD family.</text>
</comment>
<evidence type="ECO:0000256" key="2">
    <source>
        <dbReference type="ARBA" id="ARBA00023012"/>
    </source>
</evidence>
<dbReference type="HAMAP" id="MF_00980">
    <property type="entry name" value="RcsD"/>
    <property type="match status" value="1"/>
</dbReference>
<dbReference type="Gene3D" id="1.20.120.160">
    <property type="entry name" value="HPT domain"/>
    <property type="match status" value="1"/>
</dbReference>
<dbReference type="Pfam" id="PF02518">
    <property type="entry name" value="HATPase_c"/>
    <property type="match status" value="1"/>
</dbReference>
<keyword evidence="3" id="KW-0418">Kinase</keyword>
<organism evidence="7 8">
    <name type="scientific">Cronobacter dublinensis 1210</name>
    <dbReference type="NCBI Taxonomy" id="1208656"/>
    <lineage>
        <taxon>Bacteria</taxon>
        <taxon>Pseudomonadati</taxon>
        <taxon>Pseudomonadota</taxon>
        <taxon>Gammaproteobacteria</taxon>
        <taxon>Enterobacterales</taxon>
        <taxon>Enterobacteriaceae</taxon>
        <taxon>Cronobacter</taxon>
    </lineage>
</organism>
<keyword evidence="3" id="KW-1003">Cell membrane</keyword>
<dbReference type="PANTHER" id="PTHR43547">
    <property type="entry name" value="TWO-COMPONENT HISTIDINE KINASE"/>
    <property type="match status" value="1"/>
</dbReference>
<dbReference type="SUPFAM" id="SSF47226">
    <property type="entry name" value="Histidine-containing phosphotransfer domain, HPT domain"/>
    <property type="match status" value="1"/>
</dbReference>
<feature type="transmembrane region" description="Helical" evidence="3">
    <location>
        <begin position="369"/>
        <end position="387"/>
    </location>
</feature>
<dbReference type="PANTHER" id="PTHR43547:SF2">
    <property type="entry name" value="HYBRID SIGNAL TRANSDUCTION HISTIDINE KINASE C"/>
    <property type="match status" value="1"/>
</dbReference>
<dbReference type="PROSITE" id="PS50109">
    <property type="entry name" value="HIS_KIN"/>
    <property type="match status" value="1"/>
</dbReference>
<dbReference type="InterPro" id="IPR005467">
    <property type="entry name" value="His_kinase_dom"/>
</dbReference>
<keyword evidence="1 3" id="KW-0597">Phosphoprotein</keyword>
<sequence>MFAILLKEDRCRPDKPCATGVALSFAATPQDEKAKKWIAAAGAARFFFLYTAQAGGLRTIMSQPDAMIPNKFSLMPGSITRFFLLLIVVLLVTMGVMVQSAVNAWLKDKSYQIVDITHALHKRVDTYRYATWQIYDNIGASAAGQSGEGLQETRLRQDVYYLEKPHRKTEALIFGSHDSSTLDMTQRISSYLDTLWGAESAPWSMYYLNGQDNSMILISTLPLKDLSSGFKENSINAIADSRRAEMLQQANALDERESFSPLRKLPWQNGHYFTLRTTFNQPGHLATVVAFDIPINDLIPPGMPLESFRLEPDSSQSALTGQEKEDPDSVNINFNSTRIEISSALTSTQLRLIWEVPFGTLLMETLQNILLPLLLNIGLLALALFGYTTFRHQPSRPVETATSNVNSAELQMLRALNDEILSVLPLGLLVHDQESSRTIMSNKIADHLLPHLNLQNITSMADQHQGIIQATVNNELYEIRLFRSQVVPRTQIFIIRDQDREILVNKKLKQAQRLYEKNQQGRSVFMQNIGAALKDPTQQLARQAAVIDAPESQVLAEQAERIARLVDEIQLVNQLEADFWRPTPTDFTIQELIDEVVPEVLPVIKRKGLQLLINNQLAANEERHGDREALRKVLLMLLHYSVTTTQIGKITLEIMAEEGARERLLFRVLDTGEGISNSEIDNLHFPFLNDTSTDQFGKANGLTFYLCNQLARRLGGHLNIKARKELGTRYSLHVTMPVEPMETEESDERLLDDVIAMIDITSNEVRNVVVRQLEQWGASCITQDERLSSQEFDIFLTDNPSNLTANGLLLSDDEAGVRRIGPGQLRVNFNISHAMQEAVLQLIEEQLAQEDIPESPMGGDENAQLHASGYYALFVDTVPDDVQRLYTESSAGDFAALAQTAHRLKGVFAMLNLVPGKQLCETLEHLIREKDATAIEKYISDIDVYVKSLL</sequence>
<dbReference type="CDD" id="cd00088">
    <property type="entry name" value="HPT"/>
    <property type="match status" value="1"/>
</dbReference>
<dbReference type="InterPro" id="IPR032306">
    <property type="entry name" value="RcsD_ABL"/>
</dbReference>
<dbReference type="Gene3D" id="3.40.50.11620">
    <property type="entry name" value="Phosphotransferase RcsD, RcsD-ABL domain"/>
    <property type="match status" value="1"/>
</dbReference>
<comment type="function">
    <text evidence="3">Component of the Rcs signaling system, which controls transcription of numerous genes. RcsD is a phosphotransfer intermediate between the sensor kinase RcsC and the response regulator RcsB. It acquires a phosphoryl group from RcsC and transfers it to RcsB.</text>
</comment>
<reference evidence="8" key="1">
    <citation type="journal article" date="2012" name="PLoS ONE">
        <title>Comparative analysis of genome sequences covering the seven cronobacter species.</title>
        <authorList>
            <person name="Joseph S."/>
            <person name="Desai P."/>
            <person name="Ji Y."/>
            <person name="Cummings C.A."/>
            <person name="Shih R."/>
            <person name="Degoricija L."/>
            <person name="Rico A."/>
            <person name="Brzoska P."/>
            <person name="Hamby S.E."/>
            <person name="Masood N."/>
            <person name="Hariri S."/>
            <person name="Sonbol H."/>
            <person name="Chuzhanova N."/>
            <person name="McClelland M."/>
            <person name="Furtado M.R."/>
            <person name="Forsythe S.J."/>
        </authorList>
    </citation>
    <scope>NUCLEOTIDE SEQUENCE [LARGE SCALE GENOMIC DNA]</scope>
    <source>
        <strain evidence="8">1210</strain>
    </source>
</reference>
<evidence type="ECO:0000259" key="5">
    <source>
        <dbReference type="PROSITE" id="PS50109"/>
    </source>
</evidence>
<comment type="subcellular location">
    <subcellularLocation>
        <location evidence="3">Cell inner membrane</location>
        <topology evidence="3">Multi-pass membrane protein</topology>
    </subcellularLocation>
</comment>
<gene>
    <name evidence="3" type="primary">rcsD</name>
    <name evidence="7" type="ORF">BN134_4330</name>
</gene>
<dbReference type="Gene3D" id="3.30.565.10">
    <property type="entry name" value="Histidine kinase-like ATPase, C-terminal domain"/>
    <property type="match status" value="1"/>
</dbReference>
<feature type="domain" description="Histidine kinase" evidence="5">
    <location>
        <begin position="528"/>
        <end position="738"/>
    </location>
</feature>
<proteinExistence type="inferred from homology"/>
<keyword evidence="3" id="KW-0067">ATP-binding</keyword>
<dbReference type="InterPro" id="IPR030861">
    <property type="entry name" value="Ptransferase_RcsD"/>
</dbReference>
<keyword evidence="3" id="KW-0472">Membrane</keyword>
<dbReference type="InterPro" id="IPR036890">
    <property type="entry name" value="HATPase_C_sf"/>
</dbReference>
<dbReference type="SMART" id="SM00387">
    <property type="entry name" value="HATPase_c"/>
    <property type="match status" value="1"/>
</dbReference>
<evidence type="ECO:0000256" key="4">
    <source>
        <dbReference type="PROSITE-ProRule" id="PRU00110"/>
    </source>
</evidence>
<dbReference type="InterPro" id="IPR038616">
    <property type="entry name" value="RcsD_ABL_sf"/>
</dbReference>
<evidence type="ECO:0000256" key="3">
    <source>
        <dbReference type="HAMAP-Rule" id="MF_00980"/>
    </source>
</evidence>
<dbReference type="EMBL" id="CAKZ01000212">
    <property type="protein sequence ID" value="CCJ83554.1"/>
    <property type="molecule type" value="Genomic_DNA"/>
</dbReference>
<dbReference type="PROSITE" id="PS50894">
    <property type="entry name" value="HPT"/>
    <property type="match status" value="1"/>
</dbReference>
<keyword evidence="3" id="KW-0812">Transmembrane</keyword>
<feature type="modified residue" description="Phosphohistidine" evidence="3 4">
    <location>
        <position position="902"/>
    </location>
</feature>
<accession>A0ABP1WDA2</accession>
<dbReference type="NCBIfam" id="NF007907">
    <property type="entry name" value="PRK10618.1"/>
    <property type="match status" value="1"/>
</dbReference>
<comment type="subunit">
    <text evidence="3">Interacts with RcsC and RcsB.</text>
</comment>
<dbReference type="InterPro" id="IPR036641">
    <property type="entry name" value="HPT_dom_sf"/>
</dbReference>
<dbReference type="Proteomes" id="UP000009342">
    <property type="component" value="Unassembled WGS sequence"/>
</dbReference>
<keyword evidence="8" id="KW-1185">Reference proteome</keyword>
<dbReference type="InterPro" id="IPR003594">
    <property type="entry name" value="HATPase_dom"/>
</dbReference>
<dbReference type="Pfam" id="PF01627">
    <property type="entry name" value="Hpt"/>
    <property type="match status" value="1"/>
</dbReference>
<keyword evidence="3" id="KW-0547">Nucleotide-binding</keyword>
<feature type="transmembrane region" description="Helical" evidence="3">
    <location>
        <begin position="82"/>
        <end position="106"/>
    </location>
</feature>
<feature type="domain" description="HPt" evidence="6">
    <location>
        <begin position="863"/>
        <end position="950"/>
    </location>
</feature>
<comment type="PTM">
    <text evidence="3">Phosphorylated by RcsC.</text>
</comment>